<keyword evidence="4" id="KW-1185">Reference proteome</keyword>
<dbReference type="Proteomes" id="UP000633365">
    <property type="component" value="Unassembled WGS sequence"/>
</dbReference>
<dbReference type="Gene3D" id="3.30.830.10">
    <property type="entry name" value="Metalloenzyme, LuxS/M16 peptidase-like"/>
    <property type="match status" value="4"/>
</dbReference>
<reference evidence="3" key="1">
    <citation type="submission" date="2021-01" db="EMBL/GenBank/DDBJ databases">
        <title>Genome public.</title>
        <authorList>
            <person name="Liu C."/>
            <person name="Sun Q."/>
        </authorList>
    </citation>
    <scope>NUCLEOTIDE SEQUENCE</scope>
    <source>
        <strain evidence="3">M6</strain>
    </source>
</reference>
<dbReference type="GO" id="GO:0016485">
    <property type="term" value="P:protein processing"/>
    <property type="evidence" value="ECO:0007669"/>
    <property type="project" value="TreeGrafter"/>
</dbReference>
<dbReference type="SMART" id="SM01264">
    <property type="entry name" value="M16C_associated"/>
    <property type="match status" value="1"/>
</dbReference>
<dbReference type="Pfam" id="PF22516">
    <property type="entry name" value="PreP_C"/>
    <property type="match status" value="1"/>
</dbReference>
<proteinExistence type="predicted"/>
<organism evidence="3 4">
    <name type="scientific">Ruminococcus difficilis</name>
    <dbReference type="NCBI Taxonomy" id="2763069"/>
    <lineage>
        <taxon>Bacteria</taxon>
        <taxon>Bacillati</taxon>
        <taxon>Bacillota</taxon>
        <taxon>Clostridia</taxon>
        <taxon>Eubacteriales</taxon>
        <taxon>Oscillospiraceae</taxon>
        <taxon>Ruminococcus</taxon>
    </lineage>
</organism>
<evidence type="ECO:0000259" key="2">
    <source>
        <dbReference type="SMART" id="SM01264"/>
    </source>
</evidence>
<dbReference type="Pfam" id="PF08367">
    <property type="entry name" value="M16C_assoc"/>
    <property type="match status" value="1"/>
</dbReference>
<gene>
    <name evidence="3" type="ORF">JKK62_06490</name>
</gene>
<dbReference type="InterPro" id="IPR011249">
    <property type="entry name" value="Metalloenz_LuxS/M16"/>
</dbReference>
<dbReference type="Pfam" id="PF05193">
    <property type="entry name" value="Peptidase_M16_C"/>
    <property type="match status" value="1"/>
</dbReference>
<sequence length="941" mass="105804">MKYNIGDTIHGFVVEQRRHVKEIGGDLYILRHTHSGALLCYVDNDDRNMTYSITFATPSHDSTGVFHILEHSVLCGSRRYPVDDPFVELMKSSLYTFLNAMTFPDKTMYPVSSMNDKDLMNLMSVYTDAVFCPLIYDNENAFRQEGWHIERDENGKPYYQGVVYNEMKGALGDPDENLYQAVFGESYEPCQYTTVSGGHPDHIVKLTYEDFIANHKKYYHPSNARFYLYGKMEIEEKLRFLDEEYLSKVEPREAVKEPKITVKKQDKPFYCTYTADGEKTNEDYIAFTYPICEMPSFTTYLGLSVLTDILADTNYDPLKKRILDKGLAVECECEMIEDIAYPLFTIKLRHCDASRLDEIEREVTACLTECAEGLDKEAVSAKLSTTEFNLREGSAAGLTKGLYYNIQIADTWLYGYEPWRYLEYEESLETIKSIIDKGYFEDLIRVFLLWNKERNIVVMTPTATEKKYAEPDADAAVTANDSSPDQKAEKDARIPHLNISDIDKKAVPFLTEVKGKEASYLYHPLKTDGIVYADLFFDIGQANDDELFDISILSSLLGNIATADTDGKTLQTRLGLYTGSLSMSGSVSSYNNRVISSAVLRFKALADNYSQAAKLAEEILTKTVFDDKKAICDLIDQMVTELQLGFINNSSQIAAIRAAATHNTRDAILDKTGGLSFYQRLKALKESLDSDPESFSALKARLENVYDRFIKNGSAVYSLACDEESCDKIKDAPLPMQGSLTDALSQAQSSLLSGNVALCAPCDIVFNGYSFNADNELSGGGLLLAKKILSLEYLWQKIRVENGAYGCGTIPNSAKRLDMWSYRDPQIAITLNTFQNAAKFLSSLQLSDRALEDYIISVVRSLDNPQLPRATAYLSSVYHLLGRDNAAIQKERDELLSTTVDDLNAIGDKLNKYANNASFCTVGSAENIESNKELYDEITKL</sequence>
<dbReference type="EMBL" id="JAEQMG010000048">
    <property type="protein sequence ID" value="MBK6088307.1"/>
    <property type="molecule type" value="Genomic_DNA"/>
</dbReference>
<dbReference type="RefSeq" id="WP_201427205.1">
    <property type="nucleotide sequence ID" value="NZ_JAEQMG010000048.1"/>
</dbReference>
<evidence type="ECO:0000256" key="1">
    <source>
        <dbReference type="SAM" id="MobiDB-lite"/>
    </source>
</evidence>
<dbReference type="GO" id="GO:0004222">
    <property type="term" value="F:metalloendopeptidase activity"/>
    <property type="evidence" value="ECO:0007669"/>
    <property type="project" value="TreeGrafter"/>
</dbReference>
<protein>
    <submittedName>
        <fullName evidence="3">Insulinase family protein</fullName>
    </submittedName>
</protein>
<dbReference type="InterPro" id="IPR007863">
    <property type="entry name" value="Peptidase_M16_C"/>
</dbReference>
<dbReference type="GO" id="GO:0046872">
    <property type="term" value="F:metal ion binding"/>
    <property type="evidence" value="ECO:0007669"/>
    <property type="project" value="InterPro"/>
</dbReference>
<feature type="domain" description="Peptidase M16C associated" evidence="2">
    <location>
        <begin position="459"/>
        <end position="684"/>
    </location>
</feature>
<evidence type="ECO:0000313" key="3">
    <source>
        <dbReference type="EMBL" id="MBK6088307.1"/>
    </source>
</evidence>
<dbReference type="PANTHER" id="PTHR43016">
    <property type="entry name" value="PRESEQUENCE PROTEASE"/>
    <property type="match status" value="1"/>
</dbReference>
<feature type="region of interest" description="Disordered" evidence="1">
    <location>
        <begin position="469"/>
        <end position="490"/>
    </location>
</feature>
<dbReference type="PANTHER" id="PTHR43016:SF13">
    <property type="entry name" value="PRESEQUENCE PROTEASE, MITOCHONDRIAL"/>
    <property type="match status" value="1"/>
</dbReference>
<name>A0A934TZ77_9FIRM</name>
<comment type="caution">
    <text evidence="3">The sequence shown here is derived from an EMBL/GenBank/DDBJ whole genome shotgun (WGS) entry which is preliminary data.</text>
</comment>
<dbReference type="InterPro" id="IPR013578">
    <property type="entry name" value="Peptidase_M16C_assoc"/>
</dbReference>
<accession>A0A934TZ77</accession>
<evidence type="ECO:0000313" key="4">
    <source>
        <dbReference type="Proteomes" id="UP000633365"/>
    </source>
</evidence>
<dbReference type="SUPFAM" id="SSF63411">
    <property type="entry name" value="LuxS/MPP-like metallohydrolase"/>
    <property type="match status" value="4"/>
</dbReference>
<dbReference type="AlphaFoldDB" id="A0A934TZ77"/>
<dbReference type="InterPro" id="IPR055130">
    <property type="entry name" value="PreP_C"/>
</dbReference>